<protein>
    <submittedName>
        <fullName evidence="2">Uncharacterized protein</fullName>
    </submittedName>
</protein>
<dbReference type="AlphaFoldDB" id="A0AAD9PZC0"/>
<reference evidence="2" key="1">
    <citation type="journal article" date="2023" name="G3 (Bethesda)">
        <title>Whole genome assembly and annotation of the endangered Caribbean coral Acropora cervicornis.</title>
        <authorList>
            <person name="Selwyn J.D."/>
            <person name="Vollmer S.V."/>
        </authorList>
    </citation>
    <scope>NUCLEOTIDE SEQUENCE</scope>
    <source>
        <strain evidence="2">K2</strain>
    </source>
</reference>
<evidence type="ECO:0000313" key="3">
    <source>
        <dbReference type="Proteomes" id="UP001249851"/>
    </source>
</evidence>
<organism evidence="2 3">
    <name type="scientific">Acropora cervicornis</name>
    <name type="common">Staghorn coral</name>
    <dbReference type="NCBI Taxonomy" id="6130"/>
    <lineage>
        <taxon>Eukaryota</taxon>
        <taxon>Metazoa</taxon>
        <taxon>Cnidaria</taxon>
        <taxon>Anthozoa</taxon>
        <taxon>Hexacorallia</taxon>
        <taxon>Scleractinia</taxon>
        <taxon>Astrocoeniina</taxon>
        <taxon>Acroporidae</taxon>
        <taxon>Acropora</taxon>
    </lineage>
</organism>
<feature type="region of interest" description="Disordered" evidence="1">
    <location>
        <begin position="37"/>
        <end position="59"/>
    </location>
</feature>
<dbReference type="Proteomes" id="UP001249851">
    <property type="component" value="Unassembled WGS sequence"/>
</dbReference>
<comment type="caution">
    <text evidence="2">The sequence shown here is derived from an EMBL/GenBank/DDBJ whole genome shotgun (WGS) entry which is preliminary data.</text>
</comment>
<reference evidence="2" key="2">
    <citation type="journal article" date="2023" name="Science">
        <title>Genomic signatures of disease resistance in endangered staghorn corals.</title>
        <authorList>
            <person name="Vollmer S.V."/>
            <person name="Selwyn J.D."/>
            <person name="Despard B.A."/>
            <person name="Roesel C.L."/>
        </authorList>
    </citation>
    <scope>NUCLEOTIDE SEQUENCE</scope>
    <source>
        <strain evidence="2">K2</strain>
    </source>
</reference>
<sequence>MSSQELPKKKSKRDNGLFCLYNEWTCVDVSETWLQKRPPGRNLGEHRSVRRSGATSRGTVALEPSGRAVLGNIARGRGSVDLAEIVVYCQDRGPVFPRKDCKLIAKRLANSFGGGFSLKEALKIIGDIDASTMTTALPPPVETGDLDLTDSYEPDQDWSIVVAALINREILPHLLFFPHPVDKMETKPKDKVKTVKALKMPVSKYCSDDASIATGQKEQMEEAILPGFL</sequence>
<name>A0AAD9PZC0_ACRCE</name>
<keyword evidence="3" id="KW-1185">Reference proteome</keyword>
<evidence type="ECO:0000256" key="1">
    <source>
        <dbReference type="SAM" id="MobiDB-lite"/>
    </source>
</evidence>
<gene>
    <name evidence="2" type="ORF">P5673_027105</name>
</gene>
<accession>A0AAD9PZC0</accession>
<evidence type="ECO:0000313" key="2">
    <source>
        <dbReference type="EMBL" id="KAK2551865.1"/>
    </source>
</evidence>
<dbReference type="EMBL" id="JARQWQ010000092">
    <property type="protein sequence ID" value="KAK2551865.1"/>
    <property type="molecule type" value="Genomic_DNA"/>
</dbReference>
<proteinExistence type="predicted"/>